<dbReference type="RefSeq" id="WP_069154338.1">
    <property type="nucleotide sequence ID" value="NZ_JAQCZP010000026.1"/>
</dbReference>
<evidence type="ECO:0000256" key="1">
    <source>
        <dbReference type="SAM" id="Coils"/>
    </source>
</evidence>
<dbReference type="InterPro" id="IPR036457">
    <property type="entry name" value="PPM-type-like_dom_sf"/>
</dbReference>
<dbReference type="OrthoDB" id="9805674at2"/>
<keyword evidence="1" id="KW-0175">Coiled coil</keyword>
<dbReference type="SUPFAM" id="SSF57997">
    <property type="entry name" value="Tropomyosin"/>
    <property type="match status" value="1"/>
</dbReference>
<accession>A0A1E3A5U8</accession>
<feature type="coiled-coil region" evidence="1">
    <location>
        <begin position="426"/>
        <end position="453"/>
    </location>
</feature>
<dbReference type="Pfam" id="PF13672">
    <property type="entry name" value="PP2C_2"/>
    <property type="match status" value="1"/>
</dbReference>
<evidence type="ECO:0000313" key="5">
    <source>
        <dbReference type="EMBL" id="ODR45639.1"/>
    </source>
</evidence>
<dbReference type="Gene3D" id="3.60.40.10">
    <property type="entry name" value="PPM-type phosphatase domain"/>
    <property type="match status" value="1"/>
</dbReference>
<keyword evidence="8" id="KW-1185">Reference proteome</keyword>
<dbReference type="Proteomes" id="UP000094067">
    <property type="component" value="Unassembled WGS sequence"/>
</dbReference>
<gene>
    <name evidence="3" type="primary">smc_3</name>
    <name evidence="5" type="ORF">BEI59_26690</name>
    <name evidence="3" type="ORF">BEI61_04902</name>
    <name evidence="4" type="ORF">BEI63_31125</name>
</gene>
<feature type="domain" description="PPM-type phosphatase" evidence="2">
    <location>
        <begin position="13"/>
        <end position="254"/>
    </location>
</feature>
<proteinExistence type="predicted"/>
<reference evidence="4 8" key="2">
    <citation type="submission" date="2016-08" db="EMBL/GenBank/DDBJ databases">
        <title>Characterization of Isolates of Eisenbergiella tayi Derived from Blood Cultures, Using Whole Genome Sequencing.</title>
        <authorList>
            <person name="Bernier A.-M."/>
            <person name="Burdz T."/>
            <person name="Wiebe D."/>
            <person name="Bernard K."/>
        </authorList>
    </citation>
    <scope>NUCLEOTIDE SEQUENCE [LARGE SCALE GENOMIC DNA]</scope>
    <source>
        <strain evidence="4 8">NML120146</strain>
    </source>
</reference>
<evidence type="ECO:0000313" key="4">
    <source>
        <dbReference type="EMBL" id="ODR44585.1"/>
    </source>
</evidence>
<comment type="caution">
    <text evidence="3">The sequence shown here is derived from an EMBL/GenBank/DDBJ whole genome shotgun (WGS) entry which is preliminary data.</text>
</comment>
<sequence length="498" mass="56936">MNNNIFTFHKTVIGYRHILEEIPCQDSSSSYNADNENYQIIAIGDGHGDPACHRSAQGSYFVVSVAEKCLTDFANAVLEGEMDISSPRQCRECIEQLTNTIIAKWYSIVRNDLLKNEVSEDDLSEAGIYSETYRQGQRLEHLYGTTLIAALMVSKYLILIQQGDGRCDVFYKDGSVDQPIPWDERCKGSTTTSMCDTDAFASIRSAVIDTEERGVVACYIGSDGIEDSYYNNEETQFGTHRFFMDLTCKLNEVGAEAFNSYLEDMLPEFSQSGSTDDVSIAGIVDLEMISTLIKEYKKSVEQYDYAESLKKRLEDAQGKLISMTRKHELLKQHMVDAQTALQNAQKDHDFLKEQIRLLYSERQELSDKADYINNELKEYRKESQEVRDLIDGNFKCITSAIQRFVDEVATGFSEKEMVYCRLSEQISEYNCNIKNTEERLISGEKNLNILKDKFVKAKEVFTEYDIRYKEIDSEIQKIHDEIQSPCQEAYKKISPSDA</sequence>
<evidence type="ECO:0000313" key="3">
    <source>
        <dbReference type="EMBL" id="ODM04098.1"/>
    </source>
</evidence>
<dbReference type="SUPFAM" id="SSF81606">
    <property type="entry name" value="PP2C-like"/>
    <property type="match status" value="1"/>
</dbReference>
<reference evidence="5 7" key="3">
    <citation type="submission" date="2016-08" db="EMBL/GenBank/DDBJ databases">
        <authorList>
            <person name="Seilhamer J.J."/>
        </authorList>
    </citation>
    <scope>NUCLEOTIDE SEQUENCE [LARGE SCALE GENOMIC DNA]</scope>
    <source>
        <strain evidence="5 7">NML150140-1</strain>
    </source>
</reference>
<protein>
    <submittedName>
        <fullName evidence="3">Chromosome partition protein Smc</fullName>
    </submittedName>
</protein>
<evidence type="ECO:0000313" key="7">
    <source>
        <dbReference type="Proteomes" id="UP000094271"/>
    </source>
</evidence>
<evidence type="ECO:0000259" key="2">
    <source>
        <dbReference type="Pfam" id="PF13672"/>
    </source>
</evidence>
<feature type="coiled-coil region" evidence="1">
    <location>
        <begin position="306"/>
        <end position="389"/>
    </location>
</feature>
<dbReference type="AlphaFoldDB" id="A0A1E3A5U8"/>
<dbReference type="Proteomes" id="UP000094271">
    <property type="component" value="Unassembled WGS sequence"/>
</dbReference>
<reference evidence="3 6" key="1">
    <citation type="submission" date="2016-07" db="EMBL/GenBank/DDBJ databases">
        <title>Characterization of isolates of Eisenbergiella tayi derived from blood cultures, using whole genome sequencing.</title>
        <authorList>
            <person name="Burdz T."/>
            <person name="Wiebe D."/>
            <person name="Huynh C."/>
            <person name="Bernard K."/>
        </authorList>
    </citation>
    <scope>NUCLEOTIDE SEQUENCE [LARGE SCALE GENOMIC DNA]</scope>
    <source>
        <strain evidence="3 6">NML 110608</strain>
    </source>
</reference>
<organism evidence="3 6">
    <name type="scientific">Eisenbergiella tayi</name>
    <dbReference type="NCBI Taxonomy" id="1432052"/>
    <lineage>
        <taxon>Bacteria</taxon>
        <taxon>Bacillati</taxon>
        <taxon>Bacillota</taxon>
        <taxon>Clostridia</taxon>
        <taxon>Lachnospirales</taxon>
        <taxon>Lachnospiraceae</taxon>
        <taxon>Eisenbergiella</taxon>
    </lineage>
</organism>
<dbReference type="EMBL" id="MCGH01000003">
    <property type="protein sequence ID" value="ODM04098.1"/>
    <property type="molecule type" value="Genomic_DNA"/>
</dbReference>
<dbReference type="InterPro" id="IPR001932">
    <property type="entry name" value="PPM-type_phosphatase-like_dom"/>
</dbReference>
<dbReference type="EMBL" id="MEHA01000026">
    <property type="protein sequence ID" value="ODR45639.1"/>
    <property type="molecule type" value="Genomic_DNA"/>
</dbReference>
<name>A0A1E3A5U8_9FIRM</name>
<evidence type="ECO:0000313" key="6">
    <source>
        <dbReference type="Proteomes" id="UP000094067"/>
    </source>
</evidence>
<dbReference type="EMBL" id="MEHD01000055">
    <property type="protein sequence ID" value="ODR44585.1"/>
    <property type="molecule type" value="Genomic_DNA"/>
</dbReference>
<evidence type="ECO:0000313" key="8">
    <source>
        <dbReference type="Proteomes" id="UP000094869"/>
    </source>
</evidence>
<dbReference type="Proteomes" id="UP000094869">
    <property type="component" value="Unassembled WGS sequence"/>
</dbReference>